<reference evidence="1 2" key="1">
    <citation type="journal article" date="2024" name="Plant Biotechnol. J.">
        <title>Dendrobium thyrsiflorum genome and its molecular insights into genes involved in important horticultural traits.</title>
        <authorList>
            <person name="Chen B."/>
            <person name="Wang J.Y."/>
            <person name="Zheng P.J."/>
            <person name="Li K.L."/>
            <person name="Liang Y.M."/>
            <person name="Chen X.F."/>
            <person name="Zhang C."/>
            <person name="Zhao X."/>
            <person name="He X."/>
            <person name="Zhang G.Q."/>
            <person name="Liu Z.J."/>
            <person name="Xu Q."/>
        </authorList>
    </citation>
    <scope>NUCLEOTIDE SEQUENCE [LARGE SCALE GENOMIC DNA]</scope>
    <source>
        <strain evidence="1">GZMU011</strain>
    </source>
</reference>
<organism evidence="1 2">
    <name type="scientific">Dendrobium thyrsiflorum</name>
    <name type="common">Pinecone-like raceme dendrobium</name>
    <name type="synonym">Orchid</name>
    <dbReference type="NCBI Taxonomy" id="117978"/>
    <lineage>
        <taxon>Eukaryota</taxon>
        <taxon>Viridiplantae</taxon>
        <taxon>Streptophyta</taxon>
        <taxon>Embryophyta</taxon>
        <taxon>Tracheophyta</taxon>
        <taxon>Spermatophyta</taxon>
        <taxon>Magnoliopsida</taxon>
        <taxon>Liliopsida</taxon>
        <taxon>Asparagales</taxon>
        <taxon>Orchidaceae</taxon>
        <taxon>Epidendroideae</taxon>
        <taxon>Malaxideae</taxon>
        <taxon>Dendrobiinae</taxon>
        <taxon>Dendrobium</taxon>
    </lineage>
</organism>
<dbReference type="AlphaFoldDB" id="A0ABD0W2C3"/>
<comment type="caution">
    <text evidence="1">The sequence shown here is derived from an EMBL/GenBank/DDBJ whole genome shotgun (WGS) entry which is preliminary data.</text>
</comment>
<protein>
    <submittedName>
        <fullName evidence="1">Uncharacterized protein</fullName>
    </submittedName>
</protein>
<dbReference type="Proteomes" id="UP001552299">
    <property type="component" value="Unassembled WGS sequence"/>
</dbReference>
<gene>
    <name evidence="1" type="ORF">M5K25_001761</name>
</gene>
<evidence type="ECO:0000313" key="1">
    <source>
        <dbReference type="EMBL" id="KAL0927577.1"/>
    </source>
</evidence>
<accession>A0ABD0W2C3</accession>
<dbReference type="EMBL" id="JANQDX010000002">
    <property type="protein sequence ID" value="KAL0927577.1"/>
    <property type="molecule type" value="Genomic_DNA"/>
</dbReference>
<evidence type="ECO:0000313" key="2">
    <source>
        <dbReference type="Proteomes" id="UP001552299"/>
    </source>
</evidence>
<proteinExistence type="predicted"/>
<name>A0ABD0W2C3_DENTH</name>
<keyword evidence="2" id="KW-1185">Reference proteome</keyword>
<sequence>MRVPPAQDAEGKTYVDSALPRLSPPLKLKEHGQVAMKLSFKFLMRYKLLGMITLQVFESSFSFHTNYFEIEILISNLESKEEGISLRGRIPLHLDIQIRIFFLSVQRGKTTPFLRGSFFPFGHPKPTNQKSNRRIKSED</sequence>